<evidence type="ECO:0000259" key="1">
    <source>
        <dbReference type="Pfam" id="PF06985"/>
    </source>
</evidence>
<reference evidence="2" key="2">
    <citation type="submission" date="2023-05" db="EMBL/GenBank/DDBJ databases">
        <authorList>
            <consortium name="Lawrence Berkeley National Laboratory"/>
            <person name="Steindorff A."/>
            <person name="Hensen N."/>
            <person name="Bonometti L."/>
            <person name="Westerberg I."/>
            <person name="Brannstrom I.O."/>
            <person name="Guillou S."/>
            <person name="Cros-Aarteil S."/>
            <person name="Calhoun S."/>
            <person name="Haridas S."/>
            <person name="Kuo A."/>
            <person name="Mondo S."/>
            <person name="Pangilinan J."/>
            <person name="Riley R."/>
            <person name="Labutti K."/>
            <person name="Andreopoulos B."/>
            <person name="Lipzen A."/>
            <person name="Chen C."/>
            <person name="Yanf M."/>
            <person name="Daum C."/>
            <person name="Ng V."/>
            <person name="Clum A."/>
            <person name="Ohm R."/>
            <person name="Martin F."/>
            <person name="Silar P."/>
            <person name="Natvig D."/>
            <person name="Lalanne C."/>
            <person name="Gautier V."/>
            <person name="Ament-Velasquez S.L."/>
            <person name="Kruys A."/>
            <person name="Hutchinson M.I."/>
            <person name="Powell A.J."/>
            <person name="Barry K."/>
            <person name="Miller A.N."/>
            <person name="Grigoriev I.V."/>
            <person name="Debuchy R."/>
            <person name="Gladieux P."/>
            <person name="Thoren M.H."/>
            <person name="Johannesson H."/>
        </authorList>
    </citation>
    <scope>NUCLEOTIDE SEQUENCE</scope>
    <source>
        <strain evidence="2">PSN243</strain>
    </source>
</reference>
<gene>
    <name evidence="2" type="ORF">QBC34DRAFT_497696</name>
</gene>
<comment type="caution">
    <text evidence="2">The sequence shown here is derived from an EMBL/GenBank/DDBJ whole genome shotgun (WGS) entry which is preliminary data.</text>
</comment>
<evidence type="ECO:0000313" key="2">
    <source>
        <dbReference type="EMBL" id="KAK4445261.1"/>
    </source>
</evidence>
<evidence type="ECO:0000313" key="3">
    <source>
        <dbReference type="Proteomes" id="UP001321760"/>
    </source>
</evidence>
<dbReference type="InterPro" id="IPR010730">
    <property type="entry name" value="HET"/>
</dbReference>
<name>A0AAV9GC78_9PEZI</name>
<dbReference type="InterPro" id="IPR052895">
    <property type="entry name" value="HetReg/Transcr_Mod"/>
</dbReference>
<dbReference type="PANTHER" id="PTHR24148">
    <property type="entry name" value="ANKYRIN REPEAT DOMAIN-CONTAINING PROTEIN 39 HOMOLOG-RELATED"/>
    <property type="match status" value="1"/>
</dbReference>
<keyword evidence="3" id="KW-1185">Reference proteome</keyword>
<organism evidence="2 3">
    <name type="scientific">Podospora aff. communis PSN243</name>
    <dbReference type="NCBI Taxonomy" id="3040156"/>
    <lineage>
        <taxon>Eukaryota</taxon>
        <taxon>Fungi</taxon>
        <taxon>Dikarya</taxon>
        <taxon>Ascomycota</taxon>
        <taxon>Pezizomycotina</taxon>
        <taxon>Sordariomycetes</taxon>
        <taxon>Sordariomycetidae</taxon>
        <taxon>Sordariales</taxon>
        <taxon>Podosporaceae</taxon>
        <taxon>Podospora</taxon>
    </lineage>
</organism>
<protein>
    <submittedName>
        <fullName evidence="2">Heterokaryon incompatibility protein-domain-containing protein</fullName>
    </submittedName>
</protein>
<dbReference type="PANTHER" id="PTHR24148:SF82">
    <property type="entry name" value="HETEROKARYON INCOMPATIBILITY DOMAIN-CONTAINING PROTEIN"/>
    <property type="match status" value="1"/>
</dbReference>
<accession>A0AAV9GC78</accession>
<proteinExistence type="predicted"/>
<reference evidence="2" key="1">
    <citation type="journal article" date="2023" name="Mol. Phylogenet. Evol.">
        <title>Genome-scale phylogeny and comparative genomics of the fungal order Sordariales.</title>
        <authorList>
            <person name="Hensen N."/>
            <person name="Bonometti L."/>
            <person name="Westerberg I."/>
            <person name="Brannstrom I.O."/>
            <person name="Guillou S."/>
            <person name="Cros-Aarteil S."/>
            <person name="Calhoun S."/>
            <person name="Haridas S."/>
            <person name="Kuo A."/>
            <person name="Mondo S."/>
            <person name="Pangilinan J."/>
            <person name="Riley R."/>
            <person name="LaButti K."/>
            <person name="Andreopoulos B."/>
            <person name="Lipzen A."/>
            <person name="Chen C."/>
            <person name="Yan M."/>
            <person name="Daum C."/>
            <person name="Ng V."/>
            <person name="Clum A."/>
            <person name="Steindorff A."/>
            <person name="Ohm R.A."/>
            <person name="Martin F."/>
            <person name="Silar P."/>
            <person name="Natvig D.O."/>
            <person name="Lalanne C."/>
            <person name="Gautier V."/>
            <person name="Ament-Velasquez S.L."/>
            <person name="Kruys A."/>
            <person name="Hutchinson M.I."/>
            <person name="Powell A.J."/>
            <person name="Barry K."/>
            <person name="Miller A.N."/>
            <person name="Grigoriev I.V."/>
            <person name="Debuchy R."/>
            <person name="Gladieux P."/>
            <person name="Hiltunen Thoren M."/>
            <person name="Johannesson H."/>
        </authorList>
    </citation>
    <scope>NUCLEOTIDE SEQUENCE</scope>
    <source>
        <strain evidence="2">PSN243</strain>
    </source>
</reference>
<sequence length="743" mass="83857">MENGFCFLKNDSHSVDLPALLVIIRLVDADGIYPDPSFCSSLPQFQESMVKISADQDLSFIDENSHLMFSVTPDVGQSYVWTLGVLMVPKLQRQDVAFLEIEPDQPYFSLFSIQTSMHRSMDLGGAYFSNCPPSPSDCPLVISSPSQPLAHAMAHSTTTRPALDLRNNEIRILTLHLGTRKDPIRCSLHTARLEDDPPYEALSYAWGDPAICCPILLDKRVVQVTSNLESALRRLRYPDHDRELWVDALCINQQDNVEKSHQVNLMSEIYSKAQVGLLWLGGFEEDLTPPDRGLHRTSTIPRHKAERAYSVIRMLARGSHLPECFKDTDSTNDADDGYDALECLLDLSWWSRIWTVQEAVLPPETTVVCGKLWLPFAALAQANANIRKHWLQRCCVHEIQKSKKENLMHRFIRQIGGIEALRINSAPHGMIELFTKFRCQFASDPRDKIFALLGIVPRLVPGNILQSPIIAPDYSLDWRQVYLQATLRLVHATRSLRPLLNVREDDRDPLLPSWVPDLSAKVHSEYLDREIASGSCYDLFDASDDMHLEIRNSCETELSLLGRHADTILAVGKGTATGSLAEFAEDIVTWIEILGRTVDAFSSSMTFGMVDRHPAQPYDRVKPSDEYGNGQSWWTKNFGQDGVFPFRPNNKRFFMTESGLIGMGPWYTAVGDKVTILSGGRMPFILRRAERDGKADCYTYVGHAYVHGIMDGESVRDGFPNMILLIVEQRLFGFLNRGHVTKC</sequence>
<dbReference type="EMBL" id="MU865967">
    <property type="protein sequence ID" value="KAK4445261.1"/>
    <property type="molecule type" value="Genomic_DNA"/>
</dbReference>
<dbReference type="Proteomes" id="UP001321760">
    <property type="component" value="Unassembled WGS sequence"/>
</dbReference>
<dbReference type="Pfam" id="PF26639">
    <property type="entry name" value="Het-6_barrel"/>
    <property type="match status" value="1"/>
</dbReference>
<dbReference type="Pfam" id="PF06985">
    <property type="entry name" value="HET"/>
    <property type="match status" value="1"/>
</dbReference>
<dbReference type="AlphaFoldDB" id="A0AAV9GC78"/>
<feature type="domain" description="Heterokaryon incompatibility" evidence="1">
    <location>
        <begin position="199"/>
        <end position="358"/>
    </location>
</feature>